<gene>
    <name evidence="1" type="ORF">PLANPX_2711</name>
</gene>
<protein>
    <submittedName>
        <fullName evidence="1">Uncharacterized protein</fullName>
    </submittedName>
</protein>
<evidence type="ECO:0000313" key="1">
    <source>
        <dbReference type="EMBL" id="BBO33099.1"/>
    </source>
</evidence>
<reference evidence="2" key="1">
    <citation type="submission" date="2019-10" db="EMBL/GenBank/DDBJ databases">
        <title>Lacipirellula parvula gen. nov., sp. nov., representing a lineage of planctomycetes widespread in freshwater anoxic habitats, and description of the family Lacipirellulaceae.</title>
        <authorList>
            <person name="Dedysh S.N."/>
            <person name="Kulichevskaya I.S."/>
            <person name="Beletsky A.V."/>
            <person name="Rakitin A.L."/>
            <person name="Mardanov A.V."/>
            <person name="Ivanova A.A."/>
            <person name="Saltykova V.X."/>
            <person name="Rijpstra W.I.C."/>
            <person name="Sinninghe Damste J.S."/>
            <person name="Ravin N.V."/>
        </authorList>
    </citation>
    <scope>NUCLEOTIDE SEQUENCE [LARGE SCALE GENOMIC DNA]</scope>
    <source>
        <strain evidence="2">PX69</strain>
    </source>
</reference>
<sequence>MIQKRFAFYERQQTNQTNSRICRNFRKLNQHDFSEEQRWQPAVQDRTLPTRLISSDR</sequence>
<evidence type="ECO:0000313" key="2">
    <source>
        <dbReference type="Proteomes" id="UP000326837"/>
    </source>
</evidence>
<dbReference type="Proteomes" id="UP000326837">
    <property type="component" value="Chromosome"/>
</dbReference>
<organism evidence="1 2">
    <name type="scientific">Lacipirellula parvula</name>
    <dbReference type="NCBI Taxonomy" id="2650471"/>
    <lineage>
        <taxon>Bacteria</taxon>
        <taxon>Pseudomonadati</taxon>
        <taxon>Planctomycetota</taxon>
        <taxon>Planctomycetia</taxon>
        <taxon>Pirellulales</taxon>
        <taxon>Lacipirellulaceae</taxon>
        <taxon>Lacipirellula</taxon>
    </lineage>
</organism>
<dbReference type="KEGG" id="lpav:PLANPX_2711"/>
<proteinExistence type="predicted"/>
<accession>A0A5K7XJP2</accession>
<keyword evidence="2" id="KW-1185">Reference proteome</keyword>
<name>A0A5K7XJP2_9BACT</name>
<dbReference type="EMBL" id="AP021861">
    <property type="protein sequence ID" value="BBO33099.1"/>
    <property type="molecule type" value="Genomic_DNA"/>
</dbReference>
<dbReference type="AlphaFoldDB" id="A0A5K7XJP2"/>